<proteinExistence type="predicted"/>
<feature type="signal peptide" evidence="2">
    <location>
        <begin position="1"/>
        <end position="28"/>
    </location>
</feature>
<dbReference type="EMBL" id="CP011036">
    <property type="protein sequence ID" value="ASM55245.1"/>
    <property type="molecule type" value="Genomic_DNA"/>
</dbReference>
<dbReference type="GeneID" id="300942880"/>
<organism evidence="3 4">
    <name type="scientific">Pseudoalteromonas nigrifaciens</name>
    <dbReference type="NCBI Taxonomy" id="28109"/>
    <lineage>
        <taxon>Bacteria</taxon>
        <taxon>Pseudomonadati</taxon>
        <taxon>Pseudomonadota</taxon>
        <taxon>Gammaproteobacteria</taxon>
        <taxon>Alteromonadales</taxon>
        <taxon>Pseudoalteromonadaceae</taxon>
        <taxon>Pseudoalteromonas</taxon>
    </lineage>
</organism>
<accession>A0AAC9UIV9</accession>
<evidence type="ECO:0000256" key="2">
    <source>
        <dbReference type="SAM" id="SignalP"/>
    </source>
</evidence>
<evidence type="ECO:0000256" key="1">
    <source>
        <dbReference type="SAM" id="MobiDB-lite"/>
    </source>
</evidence>
<evidence type="ECO:0000313" key="3">
    <source>
        <dbReference type="EMBL" id="ASM55245.1"/>
    </source>
</evidence>
<reference evidence="3 4" key="1">
    <citation type="submission" date="2015-03" db="EMBL/GenBank/DDBJ databases">
        <authorList>
            <person name="Xie B.-B."/>
            <person name="Rong J.-C."/>
            <person name="Qin Q.-L."/>
            <person name="Zhang Y.-Z."/>
        </authorList>
    </citation>
    <scope>NUCLEOTIDE SEQUENCE [LARGE SCALE GENOMIC DNA]</scope>
    <source>
        <strain evidence="3 4">KMM 661</strain>
    </source>
</reference>
<gene>
    <name evidence="3" type="ORF">PNIG_a3342</name>
</gene>
<keyword evidence="4" id="KW-1185">Reference proteome</keyword>
<evidence type="ECO:0008006" key="5">
    <source>
        <dbReference type="Google" id="ProtNLM"/>
    </source>
</evidence>
<keyword evidence="2" id="KW-0732">Signal</keyword>
<dbReference type="Proteomes" id="UP000198329">
    <property type="component" value="Chromosome I"/>
</dbReference>
<evidence type="ECO:0000313" key="4">
    <source>
        <dbReference type="Proteomes" id="UP000198329"/>
    </source>
</evidence>
<dbReference type="RefSeq" id="WP_089368766.1">
    <property type="nucleotide sequence ID" value="NZ_BJXZ01000012.1"/>
</dbReference>
<feature type="region of interest" description="Disordered" evidence="1">
    <location>
        <begin position="151"/>
        <end position="180"/>
    </location>
</feature>
<sequence>MVLAQYLKVIKLNVLLSCALLLTVQVTAAEHIAPPSYASIENNDIQHLLPNDEIKPILAGDTEFLTLYSEYMSADFRGTVLLIPDWQSSATNNAGMSFLRKELNNLGYTTYAMTVPDINWQASEIATAATNENTATESTSAENILAQSSDNANTANQSTDNESAAVESATIEDTGVNKSAEPHHVNAIEKVSDAVLDNYKVNLIARYEALYNTAMAEPNNIVVIAQGISAGVLLEHYAQFPDSRLNAFISLSSYLPNSKRNQDLSQTSSLIAPPLLDIYYANDNNEILMNLKNRQRWVNRNAKFDYRQRQLFGLRNQPDQHARLSKEIDGFLRRLF</sequence>
<feature type="compositionally biased region" description="Polar residues" evidence="1">
    <location>
        <begin position="151"/>
        <end position="162"/>
    </location>
</feature>
<dbReference type="AlphaFoldDB" id="A0AAC9UIV9"/>
<protein>
    <recommendedName>
        <fullName evidence="5">DUF3530 domain-containing protein</fullName>
    </recommendedName>
</protein>
<feature type="chain" id="PRO_5041907693" description="DUF3530 domain-containing protein" evidence="2">
    <location>
        <begin position="29"/>
        <end position="336"/>
    </location>
</feature>
<dbReference type="KEGG" id="png:PNIG_a3342"/>
<dbReference type="Pfam" id="PF12048">
    <property type="entry name" value="DUF3530"/>
    <property type="match status" value="1"/>
</dbReference>
<dbReference type="InterPro" id="IPR022529">
    <property type="entry name" value="DUF3530"/>
</dbReference>
<name>A0AAC9UIV9_9GAMM</name>